<proteinExistence type="predicted"/>
<feature type="domain" description="Helitron helicase-like" evidence="1">
    <location>
        <begin position="10"/>
        <end position="188"/>
    </location>
</feature>
<dbReference type="EMBL" id="AVOT02104976">
    <property type="protein sequence ID" value="MBW0579391.1"/>
    <property type="molecule type" value="Genomic_DNA"/>
</dbReference>
<dbReference type="Pfam" id="PF14214">
    <property type="entry name" value="Helitron_like_N"/>
    <property type="match status" value="1"/>
</dbReference>
<comment type="caution">
    <text evidence="2">The sequence shown here is derived from an EMBL/GenBank/DDBJ whole genome shotgun (WGS) entry which is preliminary data.</text>
</comment>
<evidence type="ECO:0000313" key="2">
    <source>
        <dbReference type="EMBL" id="MBW0579391.1"/>
    </source>
</evidence>
<protein>
    <recommendedName>
        <fullName evidence="1">Helitron helicase-like domain-containing protein</fullName>
    </recommendedName>
</protein>
<sequence>KSGKISQSEWYAYLLFDRDNVVSLPIRSKRLYQEFVVDLYLCIERSRLNFLKSNQKKLKVDMYQGLTETLDGEGDVNGKKIVLPSTFIGGPRAMIQLYQDAMALVKKFGKPSLFITITANPKWPEIQTCLKSDEDASDRPDLVSRVFQLKFKSLLRDLTINKRLGTVTSYVYTIEFQKRGLPHAHIILILAENCIPKTIRDVDALVCAEIPDQEEEADLYSIVTTTMLHAPCKEGSRCWRDHACKWGFPKPYSKETIICEDAYPIYRRRQAVGFKSGGHVYTNQDVIPYNKYLSLRYRCHINVEIPYGIKALKYLYKYICKGEDRSMMRLEMDDELKSFINGRYIGPSEGSYYFRINVNESHVPDIS</sequence>
<evidence type="ECO:0000259" key="1">
    <source>
        <dbReference type="Pfam" id="PF14214"/>
    </source>
</evidence>
<reference evidence="2" key="1">
    <citation type="submission" date="2021-03" db="EMBL/GenBank/DDBJ databases">
        <title>Draft genome sequence of rust myrtle Austropuccinia psidii MF-1, a brazilian biotype.</title>
        <authorList>
            <person name="Quecine M.C."/>
            <person name="Pachon D.M.R."/>
            <person name="Bonatelli M.L."/>
            <person name="Correr F.H."/>
            <person name="Franceschini L.M."/>
            <person name="Leite T.F."/>
            <person name="Margarido G.R.A."/>
            <person name="Almeida C.A."/>
            <person name="Ferrarezi J.A."/>
            <person name="Labate C.A."/>
        </authorList>
    </citation>
    <scope>NUCLEOTIDE SEQUENCE</scope>
    <source>
        <strain evidence="2">MF-1</strain>
    </source>
</reference>
<dbReference type="PANTHER" id="PTHR10492:SF57">
    <property type="entry name" value="ATP-DEPENDENT DNA HELICASE"/>
    <property type="match status" value="1"/>
</dbReference>
<gene>
    <name evidence="2" type="ORF">O181_119106</name>
</gene>
<dbReference type="Proteomes" id="UP000765509">
    <property type="component" value="Unassembled WGS sequence"/>
</dbReference>
<feature type="non-terminal residue" evidence="2">
    <location>
        <position position="1"/>
    </location>
</feature>
<dbReference type="InterPro" id="IPR025476">
    <property type="entry name" value="Helitron_helicase-like"/>
</dbReference>
<keyword evidence="3" id="KW-1185">Reference proteome</keyword>
<dbReference type="OrthoDB" id="3366231at2759"/>
<name>A0A9Q3KF47_9BASI</name>
<accession>A0A9Q3KF47</accession>
<organism evidence="2 3">
    <name type="scientific">Austropuccinia psidii MF-1</name>
    <dbReference type="NCBI Taxonomy" id="1389203"/>
    <lineage>
        <taxon>Eukaryota</taxon>
        <taxon>Fungi</taxon>
        <taxon>Dikarya</taxon>
        <taxon>Basidiomycota</taxon>
        <taxon>Pucciniomycotina</taxon>
        <taxon>Pucciniomycetes</taxon>
        <taxon>Pucciniales</taxon>
        <taxon>Sphaerophragmiaceae</taxon>
        <taxon>Austropuccinia</taxon>
    </lineage>
</organism>
<dbReference type="AlphaFoldDB" id="A0A9Q3KF47"/>
<evidence type="ECO:0000313" key="3">
    <source>
        <dbReference type="Proteomes" id="UP000765509"/>
    </source>
</evidence>
<dbReference type="PANTHER" id="PTHR10492">
    <property type="match status" value="1"/>
</dbReference>